<evidence type="ECO:0000313" key="3">
    <source>
        <dbReference type="Proteomes" id="UP000053660"/>
    </source>
</evidence>
<feature type="region of interest" description="Disordered" evidence="1">
    <location>
        <begin position="1"/>
        <end position="208"/>
    </location>
</feature>
<organism evidence="2 3">
    <name type="scientific">Oesophagostomum dentatum</name>
    <name type="common">Nodular worm</name>
    <dbReference type="NCBI Taxonomy" id="61180"/>
    <lineage>
        <taxon>Eukaryota</taxon>
        <taxon>Metazoa</taxon>
        <taxon>Ecdysozoa</taxon>
        <taxon>Nematoda</taxon>
        <taxon>Chromadorea</taxon>
        <taxon>Rhabditida</taxon>
        <taxon>Rhabditina</taxon>
        <taxon>Rhabditomorpha</taxon>
        <taxon>Strongyloidea</taxon>
        <taxon>Strongylidae</taxon>
        <taxon>Oesophagostomum</taxon>
    </lineage>
</organism>
<feature type="compositionally biased region" description="Basic and acidic residues" evidence="1">
    <location>
        <begin position="90"/>
        <end position="108"/>
    </location>
</feature>
<name>A0A0B1SA31_OESDE</name>
<evidence type="ECO:0000256" key="1">
    <source>
        <dbReference type="SAM" id="MobiDB-lite"/>
    </source>
</evidence>
<feature type="compositionally biased region" description="Polar residues" evidence="1">
    <location>
        <begin position="182"/>
        <end position="191"/>
    </location>
</feature>
<feature type="non-terminal residue" evidence="2">
    <location>
        <position position="1"/>
    </location>
</feature>
<evidence type="ECO:0000313" key="2">
    <source>
        <dbReference type="EMBL" id="KHJ81794.1"/>
    </source>
</evidence>
<feature type="compositionally biased region" description="Low complexity" evidence="1">
    <location>
        <begin position="75"/>
        <end position="89"/>
    </location>
</feature>
<feature type="compositionally biased region" description="Polar residues" evidence="1">
    <location>
        <begin position="128"/>
        <end position="157"/>
    </location>
</feature>
<gene>
    <name evidence="2" type="ORF">OESDEN_18518</name>
</gene>
<dbReference type="AlphaFoldDB" id="A0A0B1SA31"/>
<reference evidence="2 3" key="1">
    <citation type="submission" date="2014-03" db="EMBL/GenBank/DDBJ databases">
        <title>Draft genome of the hookworm Oesophagostomum dentatum.</title>
        <authorList>
            <person name="Mitreva M."/>
        </authorList>
    </citation>
    <scope>NUCLEOTIDE SEQUENCE [LARGE SCALE GENOMIC DNA]</scope>
    <source>
        <strain evidence="2 3">OD-Hann</strain>
    </source>
</reference>
<keyword evidence="3" id="KW-1185">Reference proteome</keyword>
<feature type="compositionally biased region" description="Polar residues" evidence="1">
    <location>
        <begin position="9"/>
        <end position="20"/>
    </location>
</feature>
<sequence length="208" mass="21589">LPFIFSRCFQPQSSKPTDSAATKPVDSPTAAVDPVLKVTSSNVENKSDGGSYEPLPSLAKNRTRGPNRRPPSSRRPPSFASSNASNEPAVKVEAKEASGKDKEEKGSEAENATAIKSAPKTISEPSAAKSTPKATPDSTVSKTAPKTTSESSVSKNTPLAAPESVLKSTPKMASESGVTRGATKTTSQPKHVSTPADEKRAAVNEAAE</sequence>
<dbReference type="Proteomes" id="UP000053660">
    <property type="component" value="Unassembled WGS sequence"/>
</dbReference>
<protein>
    <submittedName>
        <fullName evidence="2">Uncharacterized protein</fullName>
    </submittedName>
</protein>
<accession>A0A0B1SA31</accession>
<dbReference type="EMBL" id="KN585493">
    <property type="protein sequence ID" value="KHJ81794.1"/>
    <property type="molecule type" value="Genomic_DNA"/>
</dbReference>
<proteinExistence type="predicted"/>